<feature type="region of interest" description="Disordered" evidence="2">
    <location>
        <begin position="48"/>
        <end position="83"/>
    </location>
</feature>
<comment type="caution">
    <text evidence="4">The sequence shown here is derived from an EMBL/GenBank/DDBJ whole genome shotgun (WGS) entry which is preliminary data.</text>
</comment>
<accession>A0AAV7INR7</accession>
<name>A0AAV7INR7_COTGL</name>
<evidence type="ECO:0000313" key="5">
    <source>
        <dbReference type="Proteomes" id="UP000826195"/>
    </source>
</evidence>
<keyword evidence="5" id="KW-1185">Reference proteome</keyword>
<reference evidence="4 5" key="1">
    <citation type="journal article" date="2021" name="J. Hered.">
        <title>A chromosome-level genome assembly of the parasitoid wasp, Cotesia glomerata (Hymenoptera: Braconidae).</title>
        <authorList>
            <person name="Pinto B.J."/>
            <person name="Weis J.J."/>
            <person name="Gamble T."/>
            <person name="Ode P.J."/>
            <person name="Paul R."/>
            <person name="Zaspel J.M."/>
        </authorList>
    </citation>
    <scope>NUCLEOTIDE SEQUENCE [LARGE SCALE GENOMIC DNA]</scope>
    <source>
        <strain evidence="4">CgM1</strain>
    </source>
</reference>
<evidence type="ECO:0000259" key="3">
    <source>
        <dbReference type="Pfam" id="PF00431"/>
    </source>
</evidence>
<proteinExistence type="predicted"/>
<dbReference type="Pfam" id="PF00431">
    <property type="entry name" value="CUB"/>
    <property type="match status" value="1"/>
</dbReference>
<sequence>MSPDFPKRYPVNIDCLLYTFVGQPDEIVELTFHQFNLRRHTDGSGQCYKLGSPKIKDRASNKDRERIEVISTPYDSSKNNLGY</sequence>
<feature type="domain" description="CUB" evidence="3">
    <location>
        <begin position="2"/>
        <end position="47"/>
    </location>
</feature>
<dbReference type="EMBL" id="JAHXZJ010001119">
    <property type="protein sequence ID" value="KAH0554499.1"/>
    <property type="molecule type" value="Genomic_DNA"/>
</dbReference>
<feature type="compositionally biased region" description="Basic and acidic residues" evidence="2">
    <location>
        <begin position="54"/>
        <end position="68"/>
    </location>
</feature>
<keyword evidence="1" id="KW-1015">Disulfide bond</keyword>
<gene>
    <name evidence="4" type="ORF">KQX54_011010</name>
</gene>
<protein>
    <recommendedName>
        <fullName evidence="3">CUB domain-containing protein</fullName>
    </recommendedName>
</protein>
<evidence type="ECO:0000256" key="1">
    <source>
        <dbReference type="ARBA" id="ARBA00023157"/>
    </source>
</evidence>
<dbReference type="InterPro" id="IPR035914">
    <property type="entry name" value="Sperma_CUB_dom_sf"/>
</dbReference>
<dbReference type="AlphaFoldDB" id="A0AAV7INR7"/>
<dbReference type="Gene3D" id="2.60.120.290">
    <property type="entry name" value="Spermadhesin, CUB domain"/>
    <property type="match status" value="1"/>
</dbReference>
<dbReference type="Proteomes" id="UP000826195">
    <property type="component" value="Unassembled WGS sequence"/>
</dbReference>
<organism evidence="4 5">
    <name type="scientific">Cotesia glomerata</name>
    <name type="common">Lepidopteran parasitic wasp</name>
    <name type="synonym">Apanteles glomeratus</name>
    <dbReference type="NCBI Taxonomy" id="32391"/>
    <lineage>
        <taxon>Eukaryota</taxon>
        <taxon>Metazoa</taxon>
        <taxon>Ecdysozoa</taxon>
        <taxon>Arthropoda</taxon>
        <taxon>Hexapoda</taxon>
        <taxon>Insecta</taxon>
        <taxon>Pterygota</taxon>
        <taxon>Neoptera</taxon>
        <taxon>Endopterygota</taxon>
        <taxon>Hymenoptera</taxon>
        <taxon>Apocrita</taxon>
        <taxon>Ichneumonoidea</taxon>
        <taxon>Braconidae</taxon>
        <taxon>Microgastrinae</taxon>
        <taxon>Cotesia</taxon>
    </lineage>
</organism>
<dbReference type="InterPro" id="IPR000859">
    <property type="entry name" value="CUB_dom"/>
</dbReference>
<dbReference type="SUPFAM" id="SSF49854">
    <property type="entry name" value="Spermadhesin, CUB domain"/>
    <property type="match status" value="1"/>
</dbReference>
<evidence type="ECO:0000313" key="4">
    <source>
        <dbReference type="EMBL" id="KAH0554499.1"/>
    </source>
</evidence>
<feature type="compositionally biased region" description="Polar residues" evidence="2">
    <location>
        <begin position="73"/>
        <end position="83"/>
    </location>
</feature>
<evidence type="ECO:0000256" key="2">
    <source>
        <dbReference type="SAM" id="MobiDB-lite"/>
    </source>
</evidence>